<reference evidence="1" key="1">
    <citation type="submission" date="2023-03" db="EMBL/GenBank/DDBJ databases">
        <title>Massive genome expansion in bonnet fungi (Mycena s.s.) driven by repeated elements and novel gene families across ecological guilds.</title>
        <authorList>
            <consortium name="Lawrence Berkeley National Laboratory"/>
            <person name="Harder C.B."/>
            <person name="Miyauchi S."/>
            <person name="Viragh M."/>
            <person name="Kuo A."/>
            <person name="Thoen E."/>
            <person name="Andreopoulos B."/>
            <person name="Lu D."/>
            <person name="Skrede I."/>
            <person name="Drula E."/>
            <person name="Henrissat B."/>
            <person name="Morin E."/>
            <person name="Kohler A."/>
            <person name="Barry K."/>
            <person name="LaButti K."/>
            <person name="Morin E."/>
            <person name="Salamov A."/>
            <person name="Lipzen A."/>
            <person name="Mereny Z."/>
            <person name="Hegedus B."/>
            <person name="Baldrian P."/>
            <person name="Stursova M."/>
            <person name="Weitz H."/>
            <person name="Taylor A."/>
            <person name="Grigoriev I.V."/>
            <person name="Nagy L.G."/>
            <person name="Martin F."/>
            <person name="Kauserud H."/>
        </authorList>
    </citation>
    <scope>NUCLEOTIDE SEQUENCE</scope>
    <source>
        <strain evidence="1">9144</strain>
    </source>
</reference>
<comment type="caution">
    <text evidence="1">The sequence shown here is derived from an EMBL/GenBank/DDBJ whole genome shotgun (WGS) entry which is preliminary data.</text>
</comment>
<protein>
    <recommendedName>
        <fullName evidence="3">VWFA domain-containing protein</fullName>
    </recommendedName>
</protein>
<evidence type="ECO:0008006" key="3">
    <source>
        <dbReference type="Google" id="ProtNLM"/>
    </source>
</evidence>
<sequence>RWGAPESETYQIAMRYIVATRMTQHWEALALNSPGEFVKHLEQGYMEPIPVAWVQDLRLAFQYPESSRWETPAEERLYYVLNNSVMPDGQKHAPMRPLNNVRDRNTIIRRGNERNARQVHIDAQKLAAYQSRGDVFHSDKQIQSHTYSAQVPNTITPARQRALHALAEGLQQGVDHLETMILIDVSGSMTWNPHDGVVGPDMTRRFHDQPPNIVLVQNLVHRVLHHMITRARREHPRQEGIDTVTFSSYGTFVGRLSAANFLRDWAERVASQLGGGTQVMRGWQMVKNQYFRYQHEKYGHGRYDEVYGWQPTPGMPKLSLLVFLDGEAADMDEFELELLGETWAYVTIALVGMENCPHHHSHAVELERVALLNPHVGFFDVHGRVCERLVVEDLL</sequence>
<dbReference type="EMBL" id="JARJCW010000099">
    <property type="protein sequence ID" value="KAJ7194326.1"/>
    <property type="molecule type" value="Genomic_DNA"/>
</dbReference>
<feature type="non-terminal residue" evidence="1">
    <location>
        <position position="1"/>
    </location>
</feature>
<dbReference type="AlphaFoldDB" id="A0AAD6UT89"/>
<feature type="non-terminal residue" evidence="1">
    <location>
        <position position="395"/>
    </location>
</feature>
<dbReference type="InterPro" id="IPR036465">
    <property type="entry name" value="vWFA_dom_sf"/>
</dbReference>
<evidence type="ECO:0000313" key="1">
    <source>
        <dbReference type="EMBL" id="KAJ7194326.1"/>
    </source>
</evidence>
<proteinExistence type="predicted"/>
<gene>
    <name evidence="1" type="ORF">GGX14DRAFT_331452</name>
</gene>
<organism evidence="1 2">
    <name type="scientific">Mycena pura</name>
    <dbReference type="NCBI Taxonomy" id="153505"/>
    <lineage>
        <taxon>Eukaryota</taxon>
        <taxon>Fungi</taxon>
        <taxon>Dikarya</taxon>
        <taxon>Basidiomycota</taxon>
        <taxon>Agaricomycotina</taxon>
        <taxon>Agaricomycetes</taxon>
        <taxon>Agaricomycetidae</taxon>
        <taxon>Agaricales</taxon>
        <taxon>Marasmiineae</taxon>
        <taxon>Mycenaceae</taxon>
        <taxon>Mycena</taxon>
    </lineage>
</organism>
<dbReference type="Proteomes" id="UP001219525">
    <property type="component" value="Unassembled WGS sequence"/>
</dbReference>
<accession>A0AAD6UT89</accession>
<keyword evidence="2" id="KW-1185">Reference proteome</keyword>
<dbReference type="SUPFAM" id="SSF53300">
    <property type="entry name" value="vWA-like"/>
    <property type="match status" value="1"/>
</dbReference>
<evidence type="ECO:0000313" key="2">
    <source>
        <dbReference type="Proteomes" id="UP001219525"/>
    </source>
</evidence>
<name>A0AAD6UT89_9AGAR</name>